<accession>A0ABP9H195</accession>
<gene>
    <name evidence="2" type="ORF">GCM10023224_50390</name>
</gene>
<dbReference type="CDD" id="cd07726">
    <property type="entry name" value="ST1585-like_MBL-fold"/>
    <property type="match status" value="1"/>
</dbReference>
<dbReference type="InterPro" id="IPR050855">
    <property type="entry name" value="NDM-1-like"/>
</dbReference>
<name>A0ABP9H195_9ACTN</name>
<reference evidence="3" key="1">
    <citation type="journal article" date="2019" name="Int. J. Syst. Evol. Microbiol.">
        <title>The Global Catalogue of Microorganisms (GCM) 10K type strain sequencing project: providing services to taxonomists for standard genome sequencing and annotation.</title>
        <authorList>
            <consortium name="The Broad Institute Genomics Platform"/>
            <consortium name="The Broad Institute Genome Sequencing Center for Infectious Disease"/>
            <person name="Wu L."/>
            <person name="Ma J."/>
        </authorList>
    </citation>
    <scope>NUCLEOTIDE SEQUENCE [LARGE SCALE GENOMIC DNA]</scope>
    <source>
        <strain evidence="3">JCM 18123</strain>
    </source>
</reference>
<feature type="domain" description="Metallo-beta-lactamase" evidence="1">
    <location>
        <begin position="34"/>
        <end position="233"/>
    </location>
</feature>
<dbReference type="Pfam" id="PF00753">
    <property type="entry name" value="Lactamase_B"/>
    <property type="match status" value="1"/>
</dbReference>
<dbReference type="Gene3D" id="3.60.15.10">
    <property type="entry name" value="Ribonuclease Z/Hydroxyacylglutathione hydrolase-like"/>
    <property type="match status" value="1"/>
</dbReference>
<protein>
    <recommendedName>
        <fullName evidence="1">Metallo-beta-lactamase domain-containing protein</fullName>
    </recommendedName>
</protein>
<evidence type="ECO:0000259" key="1">
    <source>
        <dbReference type="SMART" id="SM00849"/>
    </source>
</evidence>
<dbReference type="SMART" id="SM00849">
    <property type="entry name" value="Lactamase_B"/>
    <property type="match status" value="1"/>
</dbReference>
<dbReference type="EMBL" id="BAABIK010000053">
    <property type="protein sequence ID" value="GAA4958347.1"/>
    <property type="molecule type" value="Genomic_DNA"/>
</dbReference>
<dbReference type="InterPro" id="IPR001279">
    <property type="entry name" value="Metallo-B-lactamas"/>
</dbReference>
<keyword evidence="3" id="KW-1185">Reference proteome</keyword>
<comment type="caution">
    <text evidence="2">The sequence shown here is derived from an EMBL/GenBank/DDBJ whole genome shotgun (WGS) entry which is preliminary data.</text>
</comment>
<dbReference type="SUPFAM" id="SSF56281">
    <property type="entry name" value="Metallo-hydrolase/oxidoreductase"/>
    <property type="match status" value="1"/>
</dbReference>
<dbReference type="RefSeq" id="WP_344143988.1">
    <property type="nucleotide sequence ID" value="NZ_BAABIK010000053.1"/>
</dbReference>
<dbReference type="InterPro" id="IPR037482">
    <property type="entry name" value="ST1585_MBL-fold"/>
</dbReference>
<proteinExistence type="predicted"/>
<evidence type="ECO:0000313" key="3">
    <source>
        <dbReference type="Proteomes" id="UP001499993"/>
    </source>
</evidence>
<evidence type="ECO:0000313" key="2">
    <source>
        <dbReference type="EMBL" id="GAA4958347.1"/>
    </source>
</evidence>
<dbReference type="PANTHER" id="PTHR42951">
    <property type="entry name" value="METALLO-BETA-LACTAMASE DOMAIN-CONTAINING"/>
    <property type="match status" value="1"/>
</dbReference>
<dbReference type="Proteomes" id="UP001499993">
    <property type="component" value="Unassembled WGS sequence"/>
</dbReference>
<sequence length="341" mass="35849">MHDDVDLNALPGGITPLGDDIFAIDTLMAGYPGITSSYLLRTERPCVVEVGTAGSAPVLRDALKALGIGVRDLATVVVTHIHLDHAGGVGDIAAMFPDAEIVVHERGARHLADPSRLMRSARMVWGDRLDVLFGDLRPTDAARIRSVAETGEVDLGGGRRLVSHYTPGHAKHHMGLVDSATGDLYVGDALGVYNPATGDVRPATPPPDFDLEAALASLRLFDGIGAQRLMFSHFGAVDAVGETLAAAEEELRVWVEAVRGARADSPDLDHAVAMVREQVRDRYAPAPDTLSADSAEVMEVLSGVHGNVSGIAHWLDRVAADQREAAETGSAGEAGGDSGRG</sequence>
<dbReference type="InterPro" id="IPR036866">
    <property type="entry name" value="RibonucZ/Hydroxyglut_hydro"/>
</dbReference>
<organism evidence="2 3">
    <name type="scientific">Streptomonospora halophila</name>
    <dbReference type="NCBI Taxonomy" id="427369"/>
    <lineage>
        <taxon>Bacteria</taxon>
        <taxon>Bacillati</taxon>
        <taxon>Actinomycetota</taxon>
        <taxon>Actinomycetes</taxon>
        <taxon>Streptosporangiales</taxon>
        <taxon>Nocardiopsidaceae</taxon>
        <taxon>Streptomonospora</taxon>
    </lineage>
</organism>
<dbReference type="PANTHER" id="PTHR42951:SF22">
    <property type="entry name" value="METALLO BETA-LACTAMASE SUPERFAMILY LIPOPROTEIN"/>
    <property type="match status" value="1"/>
</dbReference>